<keyword evidence="2 14" id="KW-0963">Cytoplasm</keyword>
<evidence type="ECO:0000256" key="6">
    <source>
        <dbReference type="ARBA" id="ARBA00022763"/>
    </source>
</evidence>
<dbReference type="InterPro" id="IPR003439">
    <property type="entry name" value="ABC_transporter-like_ATP-bd"/>
</dbReference>
<evidence type="ECO:0000256" key="7">
    <source>
        <dbReference type="ARBA" id="ARBA00022769"/>
    </source>
</evidence>
<dbReference type="PROSITE" id="PS00211">
    <property type="entry name" value="ABC_TRANSPORTER_1"/>
    <property type="match status" value="1"/>
</dbReference>
<keyword evidence="4 14" id="KW-0677">Repeat</keyword>
<comment type="subcellular location">
    <subcellularLocation>
        <location evidence="1 14">Cytoplasm</location>
    </subcellularLocation>
</comment>
<dbReference type="Gene3D" id="1.10.8.280">
    <property type="entry name" value="ABC transporter ATPase domain-like"/>
    <property type="match status" value="1"/>
</dbReference>
<dbReference type="Pfam" id="PF17760">
    <property type="entry name" value="UvrA_inter"/>
    <property type="match status" value="1"/>
</dbReference>
<evidence type="ECO:0000256" key="14">
    <source>
        <dbReference type="HAMAP-Rule" id="MF_00205"/>
    </source>
</evidence>
<evidence type="ECO:0000256" key="12">
    <source>
        <dbReference type="ARBA" id="ARBA00023125"/>
    </source>
</evidence>
<evidence type="ECO:0000256" key="3">
    <source>
        <dbReference type="ARBA" id="ARBA00022723"/>
    </source>
</evidence>
<keyword evidence="17" id="KW-1185">Reference proteome</keyword>
<dbReference type="Gene3D" id="3.40.50.300">
    <property type="entry name" value="P-loop containing nucleotide triphosphate hydrolases"/>
    <property type="match status" value="2"/>
</dbReference>
<evidence type="ECO:0000256" key="8">
    <source>
        <dbReference type="ARBA" id="ARBA00022771"/>
    </source>
</evidence>
<gene>
    <name evidence="14 16" type="primary">uvrA</name>
    <name evidence="16" type="ORF">OU421_11690</name>
</gene>
<dbReference type="KEGG" id="mou:OU421_11690"/>
<dbReference type="Proteomes" id="UP001163096">
    <property type="component" value="Chromosome"/>
</dbReference>
<dbReference type="InterPro" id="IPR041552">
    <property type="entry name" value="UvrA_DNA-bd"/>
</dbReference>
<dbReference type="FunFam" id="1.20.1580.10:FF:000002">
    <property type="entry name" value="UvrABC system protein A"/>
    <property type="match status" value="1"/>
</dbReference>
<feature type="zinc finger region" description="C4-type" evidence="14">
    <location>
        <begin position="733"/>
        <end position="759"/>
    </location>
</feature>
<feature type="binding site" evidence="14">
    <location>
        <begin position="634"/>
        <end position="641"/>
    </location>
    <ligand>
        <name>ATP</name>
        <dbReference type="ChEBI" id="CHEBI:30616"/>
    </ligand>
</feature>
<dbReference type="EMBL" id="CP113361">
    <property type="protein sequence ID" value="WAI01066.1"/>
    <property type="molecule type" value="Genomic_DNA"/>
</dbReference>
<keyword evidence="9 14" id="KW-0862">Zinc</keyword>
<proteinExistence type="inferred from homology"/>
<dbReference type="Gene3D" id="1.20.1580.10">
    <property type="entry name" value="ABC transporter ATPase like domain"/>
    <property type="match status" value="2"/>
</dbReference>
<evidence type="ECO:0000256" key="1">
    <source>
        <dbReference type="ARBA" id="ARBA00004496"/>
    </source>
</evidence>
<dbReference type="InterPro" id="IPR017871">
    <property type="entry name" value="ABC_transporter-like_CS"/>
</dbReference>
<feature type="domain" description="ABC transporter" evidence="15">
    <location>
        <begin position="594"/>
        <end position="930"/>
    </location>
</feature>
<dbReference type="GO" id="GO:0009380">
    <property type="term" value="C:excinuclease repair complex"/>
    <property type="evidence" value="ECO:0007669"/>
    <property type="project" value="InterPro"/>
</dbReference>
<keyword evidence="8 14" id="KW-0863">Zinc-finger</keyword>
<dbReference type="GO" id="GO:0016887">
    <property type="term" value="F:ATP hydrolysis activity"/>
    <property type="evidence" value="ECO:0007669"/>
    <property type="project" value="InterPro"/>
</dbReference>
<dbReference type="GO" id="GO:0005524">
    <property type="term" value="F:ATP binding"/>
    <property type="evidence" value="ECO:0007669"/>
    <property type="project" value="UniProtKB-UniRule"/>
</dbReference>
<evidence type="ECO:0000256" key="10">
    <source>
        <dbReference type="ARBA" id="ARBA00022840"/>
    </source>
</evidence>
<keyword evidence="14" id="KW-0742">SOS response</keyword>
<name>A0A9X9S3L6_METOG</name>
<evidence type="ECO:0000256" key="13">
    <source>
        <dbReference type="ARBA" id="ARBA00023204"/>
    </source>
</evidence>
<dbReference type="InterPro" id="IPR013815">
    <property type="entry name" value="ATP_grasp_subdomain_1"/>
</dbReference>
<keyword evidence="5 14" id="KW-0547">Nucleotide-binding</keyword>
<dbReference type="GO" id="GO:0009381">
    <property type="term" value="F:excinuclease ABC activity"/>
    <property type="evidence" value="ECO:0007669"/>
    <property type="project" value="UniProtKB-UniRule"/>
</dbReference>
<evidence type="ECO:0000313" key="17">
    <source>
        <dbReference type="Proteomes" id="UP001163096"/>
    </source>
</evidence>
<comment type="function">
    <text evidence="14">The UvrABC repair system catalyzes the recognition and processing of DNA lesions. UvrA is an ATPase and a DNA-binding protein. A damage recognition complex composed of 2 UvrA and 2 UvrB subunits scans DNA for abnormalities. When the presence of a lesion has been verified by UvrB, the UvrA molecules dissociate.</text>
</comment>
<keyword evidence="3 14" id="KW-0479">Metal-binding</keyword>
<evidence type="ECO:0000256" key="4">
    <source>
        <dbReference type="ARBA" id="ARBA00022737"/>
    </source>
</evidence>
<keyword evidence="6 14" id="KW-0227">DNA damage</keyword>
<dbReference type="Gene3D" id="3.30.1490.20">
    <property type="entry name" value="ATP-grasp fold, A domain"/>
    <property type="match status" value="1"/>
</dbReference>
<dbReference type="GO" id="GO:0006289">
    <property type="term" value="P:nucleotide-excision repair"/>
    <property type="evidence" value="ECO:0007669"/>
    <property type="project" value="UniProtKB-UniRule"/>
</dbReference>
<dbReference type="GO" id="GO:0005737">
    <property type="term" value="C:cytoplasm"/>
    <property type="evidence" value="ECO:0007669"/>
    <property type="project" value="UniProtKB-SubCell"/>
</dbReference>
<dbReference type="HAMAP" id="MF_00205">
    <property type="entry name" value="UvrA"/>
    <property type="match status" value="1"/>
</dbReference>
<evidence type="ECO:0000256" key="2">
    <source>
        <dbReference type="ARBA" id="ARBA00022490"/>
    </source>
</evidence>
<evidence type="ECO:0000256" key="11">
    <source>
        <dbReference type="ARBA" id="ARBA00022881"/>
    </source>
</evidence>
<dbReference type="NCBIfam" id="TIGR00630">
    <property type="entry name" value="uvra"/>
    <property type="match status" value="1"/>
</dbReference>
<evidence type="ECO:0000259" key="15">
    <source>
        <dbReference type="PROSITE" id="PS50893"/>
    </source>
</evidence>
<dbReference type="CDD" id="cd03271">
    <property type="entry name" value="ABC_UvrA_II"/>
    <property type="match status" value="1"/>
</dbReference>
<dbReference type="InterPro" id="IPR027417">
    <property type="entry name" value="P-loop_NTPase"/>
</dbReference>
<comment type="subunit">
    <text evidence="14">Forms a heterotetramer with UvrB during the search for lesions.</text>
</comment>
<dbReference type="GO" id="GO:0003677">
    <property type="term" value="F:DNA binding"/>
    <property type="evidence" value="ECO:0007669"/>
    <property type="project" value="UniProtKB-UniRule"/>
</dbReference>
<protein>
    <recommendedName>
        <fullName evidence="14">UvrABC system protein A</fullName>
        <shortName evidence="14">UvrA protein</shortName>
    </recommendedName>
    <alternativeName>
        <fullName evidence="14">Excinuclease ABC subunit A</fullName>
    </alternativeName>
</protein>
<dbReference type="GeneID" id="76835774"/>
<dbReference type="RefSeq" id="WP_268186280.1">
    <property type="nucleotide sequence ID" value="NZ_CP113361.1"/>
</dbReference>
<feature type="binding site" evidence="14">
    <location>
        <begin position="31"/>
        <end position="38"/>
    </location>
    <ligand>
        <name>ATP</name>
        <dbReference type="ChEBI" id="CHEBI:30616"/>
    </ligand>
</feature>
<dbReference type="InterPro" id="IPR004602">
    <property type="entry name" value="UvrA"/>
</dbReference>
<feature type="zinc finger region" description="C4-type" evidence="14">
    <location>
        <begin position="248"/>
        <end position="275"/>
    </location>
</feature>
<dbReference type="CDD" id="cd03270">
    <property type="entry name" value="ABC_UvrA_I"/>
    <property type="match status" value="1"/>
</dbReference>
<dbReference type="NCBIfam" id="NF001503">
    <property type="entry name" value="PRK00349.1"/>
    <property type="match status" value="1"/>
</dbReference>
<evidence type="ECO:0000256" key="9">
    <source>
        <dbReference type="ARBA" id="ARBA00022833"/>
    </source>
</evidence>
<dbReference type="Pfam" id="PF17755">
    <property type="entry name" value="UvrA_DNA-bind"/>
    <property type="match status" value="1"/>
</dbReference>
<dbReference type="PROSITE" id="PS50893">
    <property type="entry name" value="ABC_TRANSPORTER_2"/>
    <property type="match status" value="1"/>
</dbReference>
<keyword evidence="7 14" id="KW-0228">DNA excision</keyword>
<reference evidence="16" key="1">
    <citation type="submission" date="2022-11" db="EMBL/GenBank/DDBJ databases">
        <title>Complete genome sequence of Methanogenium organophilum DSM 3596.</title>
        <authorList>
            <person name="Chen S.-C."/>
            <person name="Lai S.-J."/>
            <person name="You Y.-T."/>
        </authorList>
    </citation>
    <scope>NUCLEOTIDE SEQUENCE</scope>
    <source>
        <strain evidence="16">DSM 3596</strain>
    </source>
</reference>
<comment type="similarity">
    <text evidence="14">Belongs to the ABC transporter superfamily. UvrA family.</text>
</comment>
<accession>A0A9X9S3L6</accession>
<dbReference type="InterPro" id="IPR041102">
    <property type="entry name" value="UvrA_inter"/>
</dbReference>
<evidence type="ECO:0000313" key="16">
    <source>
        <dbReference type="EMBL" id="WAI01066.1"/>
    </source>
</evidence>
<keyword evidence="10 14" id="KW-0067">ATP-binding</keyword>
<keyword evidence="16" id="KW-0378">Hydrolase</keyword>
<keyword evidence="11 14" id="KW-0267">Excision nuclease</keyword>
<sequence>MDHITIRGAREHNLQNVTLDLPRDQFIVITGVSGSGKSTLAFDTIYAEGQRRYVESLSAYARQFLGLMNKPDVDSIEGLSPAISIEQKTTSKNPRSTVGTVTEIYDYLRLLFARIGTPYCPEHGIKIESQSPERIADAIESDFEGEVTILSPIIRQKKGTYQQLLRDLNEEGYVRARVDGDIIRTDEEIQLERYVKHDIEIVLDRCMNDERSRLVEAVENAVQKSDGLVIVAGTEGEKERVYSSRMACPVCGISFEELQPRMFSFNSPFGACEVCNGLGIRMELDPELIIPDKEKSISDGAVALYRNFLDGYRIQYLAAVAKHYGFDIFTPIRDLTEQQYTALMYGSDETIEFRMNMKSGEGHWAHNGKWEGLLPQAQRLYGQTKSDYRRRELEKFMRVSGCPSCHGQRLKEKVLAIRIDGKSIIDVTDLSISSCREFFKELVLTEKEKEIAHQVLKEIHSRLGFLEEVGLGYLTLSRAAGTLSGGEAQRIRLATQIGSNLMGVLYVLDEPSIGLHQRDNHRLIETLQHLRDLGNTLIVVEHDEDTIRQADHVVDMGPGAGIDGGRVVAAGTPQEIERNPESLTGRYLSGAETIPVPETRRSAGNYIHLLGCRENNLKNVNAHIPQGVFTVVTGMSGSGKSTLIYDTLYRALMKKIHKSNVTPGKYESLSFDEEPDKVIVIDQSPIGRTPRSNPATYTKVFDEIRKVFAGTKEAKMRGYKPGRFSFNVKGGRCEACSGDGLIKIEMNFLPDVYVECEECKGKRYNAETLEVRFRDKTIADVLAMTVDEAVEIFENHPKILQKLKTLQQVGLGYIKLGQSSTTLSGGEAQRIKLTRELSKKGTGNTIYLLDEPTTGLHFHDVKKLIGVLDELVEKGNSVIVIEHNLDVIKSADYLIDLGPDGGEFGGEILISGTPEEVAAEETSYTGMYLRPLLQA</sequence>
<dbReference type="PANTHER" id="PTHR43152:SF3">
    <property type="entry name" value="UVRABC SYSTEM PROTEIN A"/>
    <property type="match status" value="1"/>
</dbReference>
<keyword evidence="13 14" id="KW-0234">DNA repair</keyword>
<dbReference type="GO" id="GO:0009432">
    <property type="term" value="P:SOS response"/>
    <property type="evidence" value="ECO:0007669"/>
    <property type="project" value="UniProtKB-UniRule"/>
</dbReference>
<dbReference type="PANTHER" id="PTHR43152">
    <property type="entry name" value="UVRABC SYSTEM PROTEIN A"/>
    <property type="match status" value="1"/>
</dbReference>
<dbReference type="SUPFAM" id="SSF52540">
    <property type="entry name" value="P-loop containing nucleoside triphosphate hydrolases"/>
    <property type="match status" value="2"/>
</dbReference>
<organism evidence="16 17">
    <name type="scientific">Methanogenium organophilum</name>
    <dbReference type="NCBI Taxonomy" id="2199"/>
    <lineage>
        <taxon>Archaea</taxon>
        <taxon>Methanobacteriati</taxon>
        <taxon>Methanobacteriota</taxon>
        <taxon>Stenosarchaea group</taxon>
        <taxon>Methanomicrobia</taxon>
        <taxon>Methanomicrobiales</taxon>
        <taxon>Methanomicrobiaceae</taxon>
        <taxon>Methanogenium</taxon>
    </lineage>
</organism>
<keyword evidence="12 14" id="KW-0238">DNA-binding</keyword>
<dbReference type="AlphaFoldDB" id="A0A9X9S3L6"/>
<evidence type="ECO:0000256" key="5">
    <source>
        <dbReference type="ARBA" id="ARBA00022741"/>
    </source>
</evidence>
<dbReference type="GO" id="GO:0008270">
    <property type="term" value="F:zinc ion binding"/>
    <property type="evidence" value="ECO:0007669"/>
    <property type="project" value="UniProtKB-UniRule"/>
</dbReference>